<dbReference type="PROSITE" id="PS50268">
    <property type="entry name" value="CADHERIN_2"/>
    <property type="match status" value="2"/>
</dbReference>
<dbReference type="InterPro" id="IPR020894">
    <property type="entry name" value="Cadherin_CS"/>
</dbReference>
<evidence type="ECO:0000256" key="3">
    <source>
        <dbReference type="ARBA" id="ARBA00022737"/>
    </source>
</evidence>
<evidence type="ECO:0000256" key="6">
    <source>
        <dbReference type="ARBA" id="ARBA00023136"/>
    </source>
</evidence>
<dbReference type="InterPro" id="IPR015919">
    <property type="entry name" value="Cadherin-like_sf"/>
</dbReference>
<keyword evidence="2" id="KW-0812">Transmembrane</keyword>
<evidence type="ECO:0000313" key="11">
    <source>
        <dbReference type="Ensembl" id="ENSKMAP00000006835.1"/>
    </source>
</evidence>
<evidence type="ECO:0000256" key="9">
    <source>
        <dbReference type="SAM" id="MobiDB-lite"/>
    </source>
</evidence>
<dbReference type="PRINTS" id="PR00205">
    <property type="entry name" value="CADHERIN"/>
</dbReference>
<dbReference type="GeneTree" id="ENSGT00940000163878"/>
<feature type="domain" description="Cadherin" evidence="10">
    <location>
        <begin position="9"/>
        <end position="33"/>
    </location>
</feature>
<dbReference type="GO" id="GO:0005886">
    <property type="term" value="C:plasma membrane"/>
    <property type="evidence" value="ECO:0007669"/>
    <property type="project" value="InterPro"/>
</dbReference>
<keyword evidence="12" id="KW-1185">Reference proteome</keyword>
<reference evidence="11" key="2">
    <citation type="submission" date="2025-09" db="UniProtKB">
        <authorList>
            <consortium name="Ensembl"/>
        </authorList>
    </citation>
    <scope>IDENTIFICATION</scope>
</reference>
<evidence type="ECO:0000256" key="2">
    <source>
        <dbReference type="ARBA" id="ARBA00022692"/>
    </source>
</evidence>
<feature type="domain" description="Cadherin" evidence="10">
    <location>
        <begin position="34"/>
        <end position="141"/>
    </location>
</feature>
<keyword evidence="7" id="KW-0325">Glycoprotein</keyword>
<keyword evidence="4 8" id="KW-0106">Calcium</keyword>
<dbReference type="InterPro" id="IPR050174">
    <property type="entry name" value="Protocadherin/Cadherin-CA"/>
</dbReference>
<dbReference type="Proteomes" id="UP000264800">
    <property type="component" value="Unplaced"/>
</dbReference>
<dbReference type="Pfam" id="PF00028">
    <property type="entry name" value="Cadherin"/>
    <property type="match status" value="1"/>
</dbReference>
<keyword evidence="3" id="KW-0677">Repeat</keyword>
<dbReference type="GO" id="GO:0005509">
    <property type="term" value="F:calcium ion binding"/>
    <property type="evidence" value="ECO:0007669"/>
    <property type="project" value="UniProtKB-UniRule"/>
</dbReference>
<dbReference type="GO" id="GO:0007156">
    <property type="term" value="P:homophilic cell adhesion via plasma membrane adhesion molecules"/>
    <property type="evidence" value="ECO:0007669"/>
    <property type="project" value="InterPro"/>
</dbReference>
<dbReference type="CDD" id="cd11304">
    <property type="entry name" value="Cadherin_repeat"/>
    <property type="match status" value="1"/>
</dbReference>
<keyword evidence="5" id="KW-1133">Transmembrane helix</keyword>
<evidence type="ECO:0000256" key="7">
    <source>
        <dbReference type="ARBA" id="ARBA00023180"/>
    </source>
</evidence>
<dbReference type="GO" id="GO:0009653">
    <property type="term" value="P:anatomical structure morphogenesis"/>
    <property type="evidence" value="ECO:0007669"/>
    <property type="project" value="UniProtKB-ARBA"/>
</dbReference>
<proteinExistence type="predicted"/>
<dbReference type="PANTHER" id="PTHR24028:SF328">
    <property type="entry name" value="CADHERIN-3"/>
    <property type="match status" value="1"/>
</dbReference>
<dbReference type="PANTHER" id="PTHR24028">
    <property type="entry name" value="CADHERIN-87A"/>
    <property type="match status" value="1"/>
</dbReference>
<accession>A0A3Q2ZUJ0</accession>
<evidence type="ECO:0000313" key="12">
    <source>
        <dbReference type="Proteomes" id="UP000264800"/>
    </source>
</evidence>
<evidence type="ECO:0000256" key="4">
    <source>
        <dbReference type="ARBA" id="ARBA00022837"/>
    </source>
</evidence>
<evidence type="ECO:0000259" key="10">
    <source>
        <dbReference type="PROSITE" id="PS50268"/>
    </source>
</evidence>
<protein>
    <recommendedName>
        <fullName evidence="10">Cadherin domain-containing protein</fullName>
    </recommendedName>
</protein>
<evidence type="ECO:0000256" key="1">
    <source>
        <dbReference type="ARBA" id="ARBA00004167"/>
    </source>
</evidence>
<keyword evidence="6" id="KW-0472">Membrane</keyword>
<evidence type="ECO:0000256" key="8">
    <source>
        <dbReference type="PROSITE-ProRule" id="PRU00043"/>
    </source>
</evidence>
<dbReference type="Gene3D" id="2.60.40.60">
    <property type="entry name" value="Cadherins"/>
    <property type="match status" value="3"/>
</dbReference>
<dbReference type="OMA" id="AEYHVEV"/>
<feature type="region of interest" description="Disordered" evidence="9">
    <location>
        <begin position="165"/>
        <end position="184"/>
    </location>
</feature>
<feature type="compositionally biased region" description="Low complexity" evidence="9">
    <location>
        <begin position="173"/>
        <end position="184"/>
    </location>
</feature>
<dbReference type="PROSITE" id="PS00232">
    <property type="entry name" value="CADHERIN_1"/>
    <property type="match status" value="1"/>
</dbReference>
<organism evidence="11 12">
    <name type="scientific">Kryptolebias marmoratus</name>
    <name type="common">Mangrove killifish</name>
    <name type="synonym">Rivulus marmoratus</name>
    <dbReference type="NCBI Taxonomy" id="37003"/>
    <lineage>
        <taxon>Eukaryota</taxon>
        <taxon>Metazoa</taxon>
        <taxon>Chordata</taxon>
        <taxon>Craniata</taxon>
        <taxon>Vertebrata</taxon>
        <taxon>Euteleostomi</taxon>
        <taxon>Actinopterygii</taxon>
        <taxon>Neopterygii</taxon>
        <taxon>Teleostei</taxon>
        <taxon>Neoteleostei</taxon>
        <taxon>Acanthomorphata</taxon>
        <taxon>Ovalentaria</taxon>
        <taxon>Atherinomorphae</taxon>
        <taxon>Cyprinodontiformes</taxon>
        <taxon>Rivulidae</taxon>
        <taxon>Kryptolebias</taxon>
    </lineage>
</organism>
<dbReference type="InterPro" id="IPR002126">
    <property type="entry name" value="Cadherin-like_dom"/>
</dbReference>
<dbReference type="AlphaFoldDB" id="A0A3Q2ZUJ0"/>
<dbReference type="SMART" id="SM00112">
    <property type="entry name" value="CA"/>
    <property type="match status" value="1"/>
</dbReference>
<comment type="subcellular location">
    <subcellularLocation>
        <location evidence="1">Membrane</location>
        <topology evidence="1">Single-pass membrane protein</topology>
    </subcellularLocation>
</comment>
<dbReference type="Ensembl" id="ENSKMAT00000006946.1">
    <property type="protein sequence ID" value="ENSKMAP00000006835.1"/>
    <property type="gene ID" value="ENSKMAG00000005163.1"/>
</dbReference>
<evidence type="ECO:0000256" key="5">
    <source>
        <dbReference type="ARBA" id="ARBA00022989"/>
    </source>
</evidence>
<dbReference type="SUPFAM" id="SSF49313">
    <property type="entry name" value="Cadherin-like"/>
    <property type="match status" value="2"/>
</dbReference>
<reference evidence="11" key="1">
    <citation type="submission" date="2025-08" db="UniProtKB">
        <authorList>
            <consortium name="Ensembl"/>
        </authorList>
    </citation>
    <scope>IDENTIFICATION</scope>
</reference>
<name>A0A3Q2ZUJ0_KRYMA</name>
<sequence>MSPIWTWWGRPAKSATASLLVQVSDINDNIPKFSEAEYHVEVLETKAVDSDLLTLSAVDPDEGANGRITYSIFQQSPLTEPAVFELDSTSGILRLVQPLDYSEVNVYTLRVQAFDGGSPSLTGNSSVVVKVKDVNNNPPEFSKEIYNASVSENLASGASILSLEVTDRDEVSSTRPTRTSPPSE</sequence>